<dbReference type="CDD" id="cd13994">
    <property type="entry name" value="STKc_HAL4_like"/>
    <property type="match status" value="1"/>
</dbReference>
<dbReference type="Gene3D" id="1.10.510.10">
    <property type="entry name" value="Transferase(Phosphotransferase) domain 1"/>
    <property type="match status" value="1"/>
</dbReference>
<proteinExistence type="inferred from homology"/>
<feature type="region of interest" description="Disordered" evidence="12">
    <location>
        <begin position="346"/>
        <end position="371"/>
    </location>
</feature>
<dbReference type="SUPFAM" id="SSF56112">
    <property type="entry name" value="Protein kinase-like (PK-like)"/>
    <property type="match status" value="1"/>
</dbReference>
<dbReference type="Pfam" id="PF00069">
    <property type="entry name" value="Pkinase"/>
    <property type="match status" value="1"/>
</dbReference>
<evidence type="ECO:0000256" key="12">
    <source>
        <dbReference type="SAM" id="MobiDB-lite"/>
    </source>
</evidence>
<evidence type="ECO:0000256" key="11">
    <source>
        <dbReference type="PROSITE-ProRule" id="PRU10141"/>
    </source>
</evidence>
<dbReference type="InterPro" id="IPR008271">
    <property type="entry name" value="Ser/Thr_kinase_AS"/>
</dbReference>
<keyword evidence="5" id="KW-0418">Kinase</keyword>
<accession>A0A5E8C7D2</accession>
<feature type="compositionally biased region" description="Low complexity" evidence="12">
    <location>
        <begin position="228"/>
        <end position="244"/>
    </location>
</feature>
<dbReference type="OrthoDB" id="6513151at2759"/>
<comment type="catalytic activity">
    <reaction evidence="9">
        <text>L-seryl-[protein] + ATP = O-phospho-L-seryl-[protein] + ADP + H(+)</text>
        <dbReference type="Rhea" id="RHEA:17989"/>
        <dbReference type="Rhea" id="RHEA-COMP:9863"/>
        <dbReference type="Rhea" id="RHEA-COMP:11604"/>
        <dbReference type="ChEBI" id="CHEBI:15378"/>
        <dbReference type="ChEBI" id="CHEBI:29999"/>
        <dbReference type="ChEBI" id="CHEBI:30616"/>
        <dbReference type="ChEBI" id="CHEBI:83421"/>
        <dbReference type="ChEBI" id="CHEBI:456216"/>
        <dbReference type="EC" id="2.7.11.1"/>
    </reaction>
</comment>
<dbReference type="GO" id="GO:0004674">
    <property type="term" value="F:protein serine/threonine kinase activity"/>
    <property type="evidence" value="ECO:0007669"/>
    <property type="project" value="UniProtKB-KW"/>
</dbReference>
<feature type="compositionally biased region" description="Low complexity" evidence="12">
    <location>
        <begin position="311"/>
        <end position="320"/>
    </location>
</feature>
<feature type="region of interest" description="Disordered" evidence="12">
    <location>
        <begin position="301"/>
        <end position="328"/>
    </location>
</feature>
<dbReference type="GeneID" id="43584351"/>
<feature type="compositionally biased region" description="Low complexity" evidence="12">
    <location>
        <begin position="210"/>
        <end position="219"/>
    </location>
</feature>
<evidence type="ECO:0000256" key="8">
    <source>
        <dbReference type="ARBA" id="ARBA00047899"/>
    </source>
</evidence>
<feature type="compositionally biased region" description="Low complexity" evidence="12">
    <location>
        <begin position="265"/>
        <end position="286"/>
    </location>
</feature>
<feature type="compositionally biased region" description="Polar residues" evidence="12">
    <location>
        <begin position="162"/>
        <end position="178"/>
    </location>
</feature>
<evidence type="ECO:0000256" key="7">
    <source>
        <dbReference type="ARBA" id="ARBA00038505"/>
    </source>
</evidence>
<dbReference type="EC" id="2.7.11.1" evidence="1"/>
<feature type="compositionally biased region" description="Low complexity" evidence="12">
    <location>
        <begin position="346"/>
        <end position="369"/>
    </location>
</feature>
<feature type="compositionally biased region" description="Low complexity" evidence="12">
    <location>
        <begin position="1"/>
        <end position="48"/>
    </location>
</feature>
<keyword evidence="4 11" id="KW-0547">Nucleotide-binding</keyword>
<evidence type="ECO:0000256" key="5">
    <source>
        <dbReference type="ARBA" id="ARBA00022777"/>
    </source>
</evidence>
<name>A0A5E8C7D2_9ASCO</name>
<dbReference type="InterPro" id="IPR011009">
    <property type="entry name" value="Kinase-like_dom_sf"/>
</dbReference>
<feature type="binding site" evidence="11">
    <location>
        <position position="658"/>
    </location>
    <ligand>
        <name>ATP</name>
        <dbReference type="ChEBI" id="CHEBI:30616"/>
    </ligand>
</feature>
<dbReference type="SMART" id="SM00220">
    <property type="entry name" value="S_TKc"/>
    <property type="match status" value="1"/>
</dbReference>
<organism evidence="14 15">
    <name type="scientific">Magnusiomyces paraingens</name>
    <dbReference type="NCBI Taxonomy" id="2606893"/>
    <lineage>
        <taxon>Eukaryota</taxon>
        <taxon>Fungi</taxon>
        <taxon>Dikarya</taxon>
        <taxon>Ascomycota</taxon>
        <taxon>Saccharomycotina</taxon>
        <taxon>Dipodascomycetes</taxon>
        <taxon>Dipodascales</taxon>
        <taxon>Dipodascaceae</taxon>
        <taxon>Magnusiomyces</taxon>
    </lineage>
</organism>
<keyword evidence="15" id="KW-1185">Reference proteome</keyword>
<evidence type="ECO:0000313" key="15">
    <source>
        <dbReference type="Proteomes" id="UP000398389"/>
    </source>
</evidence>
<dbReference type="InterPro" id="IPR000719">
    <property type="entry name" value="Prot_kinase_dom"/>
</dbReference>
<dbReference type="RefSeq" id="XP_031856142.1">
    <property type="nucleotide sequence ID" value="XM_032000251.1"/>
</dbReference>
<feature type="compositionally biased region" description="Low complexity" evidence="12">
    <location>
        <begin position="56"/>
        <end position="94"/>
    </location>
</feature>
<evidence type="ECO:0000256" key="3">
    <source>
        <dbReference type="ARBA" id="ARBA00022679"/>
    </source>
</evidence>
<dbReference type="Proteomes" id="UP000398389">
    <property type="component" value="Unassembled WGS sequence"/>
</dbReference>
<dbReference type="EMBL" id="CABVLU010000004">
    <property type="protein sequence ID" value="VVT57106.1"/>
    <property type="molecule type" value="Genomic_DNA"/>
</dbReference>
<dbReference type="AlphaFoldDB" id="A0A5E8C7D2"/>
<evidence type="ECO:0000256" key="4">
    <source>
        <dbReference type="ARBA" id="ARBA00022741"/>
    </source>
</evidence>
<dbReference type="FunFam" id="1.10.510.10:FF:000183">
    <property type="entry name" value="Serine/threonine-protein kinase hal4"/>
    <property type="match status" value="1"/>
</dbReference>
<protein>
    <recommendedName>
        <fullName evidence="1">non-specific serine/threonine protein kinase</fullName>
        <ecNumber evidence="1">2.7.11.1</ecNumber>
    </recommendedName>
    <alternativeName>
        <fullName evidence="10">Halotolerance protein 4</fullName>
    </alternativeName>
</protein>
<dbReference type="PROSITE" id="PS00107">
    <property type="entry name" value="PROTEIN_KINASE_ATP"/>
    <property type="match status" value="1"/>
</dbReference>
<keyword evidence="6 11" id="KW-0067">ATP-binding</keyword>
<dbReference type="GO" id="GO:0005524">
    <property type="term" value="F:ATP binding"/>
    <property type="evidence" value="ECO:0007669"/>
    <property type="project" value="UniProtKB-UniRule"/>
</dbReference>
<evidence type="ECO:0000256" key="2">
    <source>
        <dbReference type="ARBA" id="ARBA00022527"/>
    </source>
</evidence>
<dbReference type="PROSITE" id="PS00108">
    <property type="entry name" value="PROTEIN_KINASE_ST"/>
    <property type="match status" value="1"/>
</dbReference>
<dbReference type="PROSITE" id="PS50011">
    <property type="entry name" value="PROTEIN_KINASE_DOM"/>
    <property type="match status" value="1"/>
</dbReference>
<evidence type="ECO:0000256" key="10">
    <source>
        <dbReference type="ARBA" id="ARBA00078109"/>
    </source>
</evidence>
<dbReference type="InterPro" id="IPR017441">
    <property type="entry name" value="Protein_kinase_ATP_BS"/>
</dbReference>
<evidence type="ECO:0000256" key="6">
    <source>
        <dbReference type="ARBA" id="ARBA00022840"/>
    </source>
</evidence>
<evidence type="ECO:0000256" key="9">
    <source>
        <dbReference type="ARBA" id="ARBA00048679"/>
    </source>
</evidence>
<sequence>MQQQQHPSTTSTPSNQHQQSPQLVSVSRSGSSASISSSHRFISSRHNSMASHSGLPQVPQPTASQSTPQPYTQQLQQQQQQQQQSSTPQSSQQQLHTTSRRKMSISGKLKSMFGNHQQQQPGPSVPIQTCIPPPHTNGTTSLQSPPPPPQQQQQQQQQQQPTNGSYPINNGTSPTSPVSPGYPSQHPSMGVVLEESSIKPSKASVTTTNNNQSSIHSASPSPPPPLHQNPANPLAMVGLANALPNAPPPAQTKVSSRTAAAAAVQPISPTSSPQLSLPSQQSNGSLAALPSSFSTATIETHPTTLVGPPKQQQQQQQQQQNASAAKPSKLVTSSLLLPDDTASIITSGSSSSARSGASPGPPSSLASTAHVPGSVAESHAATCLLVPANWAGIPKPIASQLKTSRFVVLGEVADDYTTLLNVVGSTVSSSSSASTAAASVSSASASVNGSGATVPAALINGVAVAAVLGHHLHFLRSARRLEKLGGMLREMVGTGKKVRDDATSALPDLGLDPSQLSSLGDGTDHAPNIASGLIGKAGGRGTTPSGRRPNLSLMSGLITQIEKGERDVNSVVKGVSPASALSSNTTRRITTGLHLSGSASSVGAATTSGSTPAAAVAQSLLQKYGKCQEIVGKGTYGTVRVSHKFDKTLQRETLYAVKEFRRRVQESEAHFSKRLTSEYCISSSLHDNNIIHTLDLMKDGRGEYCQVMEYCDGGDLYSLILSSEGGLKQAEADCFFKQLVRGVAYMHSMGVAHCDLKPENLLLTCNGALKVSDFGNAECFQMAWETEVHLSSGVCGSKPYIAPEQFKDREFDPRHVDVWATGVIYMVMRTGSYLWQVANLEEDPLYEKYLQGRKQKNGFEPIEALRRARCRNVIYSILDPIPSRRITAKQILNSEWGRSIHICEAGERGY</sequence>
<comment type="catalytic activity">
    <reaction evidence="8">
        <text>L-threonyl-[protein] + ATP = O-phospho-L-threonyl-[protein] + ADP + H(+)</text>
        <dbReference type="Rhea" id="RHEA:46608"/>
        <dbReference type="Rhea" id="RHEA-COMP:11060"/>
        <dbReference type="Rhea" id="RHEA-COMP:11605"/>
        <dbReference type="ChEBI" id="CHEBI:15378"/>
        <dbReference type="ChEBI" id="CHEBI:30013"/>
        <dbReference type="ChEBI" id="CHEBI:30616"/>
        <dbReference type="ChEBI" id="CHEBI:61977"/>
        <dbReference type="ChEBI" id="CHEBI:456216"/>
        <dbReference type="EC" id="2.7.11.1"/>
    </reaction>
</comment>
<comment type="similarity">
    <text evidence="7">Belongs to the protein kinase superfamily. CAMK Ser/Thr protein kinase family. NPR/HAL subfamily. HAL5 sub-subfamily.</text>
</comment>
<dbReference type="PANTHER" id="PTHR24343:SF43">
    <property type="entry name" value="SERINE_THREONINE-PROTEIN KINASE HAL5-RELATED"/>
    <property type="match status" value="1"/>
</dbReference>
<feature type="region of interest" description="Disordered" evidence="12">
    <location>
        <begin position="1"/>
        <end position="288"/>
    </location>
</feature>
<dbReference type="PANTHER" id="PTHR24343">
    <property type="entry name" value="SERINE/THREONINE KINASE"/>
    <property type="match status" value="1"/>
</dbReference>
<evidence type="ECO:0000259" key="13">
    <source>
        <dbReference type="PROSITE" id="PS50011"/>
    </source>
</evidence>
<dbReference type="GO" id="GO:0005829">
    <property type="term" value="C:cytosol"/>
    <property type="evidence" value="ECO:0007669"/>
    <property type="project" value="TreeGrafter"/>
</dbReference>
<reference evidence="14 15" key="1">
    <citation type="submission" date="2019-09" db="EMBL/GenBank/DDBJ databases">
        <authorList>
            <person name="Brejova B."/>
        </authorList>
    </citation>
    <scope>NUCLEOTIDE SEQUENCE [LARGE SCALE GENOMIC DNA]</scope>
</reference>
<keyword evidence="3" id="KW-0808">Transferase</keyword>
<evidence type="ECO:0000256" key="1">
    <source>
        <dbReference type="ARBA" id="ARBA00012513"/>
    </source>
</evidence>
<gene>
    <name evidence="14" type="ORF">SAPINGB_P005537</name>
</gene>
<feature type="compositionally biased region" description="Low complexity" evidence="12">
    <location>
        <begin position="151"/>
        <end position="161"/>
    </location>
</feature>
<feature type="domain" description="Protein kinase" evidence="13">
    <location>
        <begin position="625"/>
        <end position="897"/>
    </location>
</feature>
<keyword evidence="2" id="KW-0723">Serine/threonine-protein kinase</keyword>
<evidence type="ECO:0000313" key="14">
    <source>
        <dbReference type="EMBL" id="VVT57106.1"/>
    </source>
</evidence>
<dbReference type="GO" id="GO:0030003">
    <property type="term" value="P:intracellular monoatomic cation homeostasis"/>
    <property type="evidence" value="ECO:0007669"/>
    <property type="project" value="UniProtKB-ARBA"/>
</dbReference>